<sequence>MKLEIKGASVKGGERHRVMDQTELKTRVGAKEDCYLNTEFKMTQFASLRKESGFSEMCITKAHQAFLMWRSEKGSTRPRDEHEMLEFHLHRF</sequence>
<protein>
    <submittedName>
        <fullName evidence="1">Uncharacterized protein</fullName>
    </submittedName>
</protein>
<dbReference type="Gramene" id="ERN00855">
    <property type="protein sequence ID" value="ERN00855"/>
    <property type="gene ID" value="AMTR_s00103p00103830"/>
</dbReference>
<gene>
    <name evidence="1" type="ORF">AMTR_s00103p00103830</name>
</gene>
<reference evidence="2" key="1">
    <citation type="journal article" date="2013" name="Science">
        <title>The Amborella genome and the evolution of flowering plants.</title>
        <authorList>
            <consortium name="Amborella Genome Project"/>
        </authorList>
    </citation>
    <scope>NUCLEOTIDE SEQUENCE [LARGE SCALE GENOMIC DNA]</scope>
</reference>
<proteinExistence type="predicted"/>
<evidence type="ECO:0000313" key="1">
    <source>
        <dbReference type="EMBL" id="ERN00855.1"/>
    </source>
</evidence>
<dbReference type="EMBL" id="KI394805">
    <property type="protein sequence ID" value="ERN00855.1"/>
    <property type="molecule type" value="Genomic_DNA"/>
</dbReference>
<dbReference type="Proteomes" id="UP000017836">
    <property type="component" value="Unassembled WGS sequence"/>
</dbReference>
<dbReference type="AlphaFoldDB" id="W1P1M8"/>
<keyword evidence="2" id="KW-1185">Reference proteome</keyword>
<evidence type="ECO:0000313" key="2">
    <source>
        <dbReference type="Proteomes" id="UP000017836"/>
    </source>
</evidence>
<accession>W1P1M8</accession>
<organism evidence="1 2">
    <name type="scientific">Amborella trichopoda</name>
    <dbReference type="NCBI Taxonomy" id="13333"/>
    <lineage>
        <taxon>Eukaryota</taxon>
        <taxon>Viridiplantae</taxon>
        <taxon>Streptophyta</taxon>
        <taxon>Embryophyta</taxon>
        <taxon>Tracheophyta</taxon>
        <taxon>Spermatophyta</taxon>
        <taxon>Magnoliopsida</taxon>
        <taxon>Amborellales</taxon>
        <taxon>Amborellaceae</taxon>
        <taxon>Amborella</taxon>
    </lineage>
</organism>
<name>W1P1M8_AMBTC</name>
<dbReference type="HOGENOM" id="CLU_2416256_0_0_1"/>